<dbReference type="PANTHER" id="PTHR42655:SF1">
    <property type="entry name" value="GLYCOGEN PHOSPHORYLASE"/>
    <property type="match status" value="1"/>
</dbReference>
<accession>A0A1X1T459</accession>
<dbReference type="InterPro" id="IPR052182">
    <property type="entry name" value="Glycogen/Maltodextrin_Phosph"/>
</dbReference>
<evidence type="ECO:0000313" key="8">
    <source>
        <dbReference type="Proteomes" id="UP000193564"/>
    </source>
</evidence>
<feature type="domain" description="DUF3417" evidence="5">
    <location>
        <begin position="10"/>
        <end position="117"/>
    </location>
</feature>
<evidence type="ECO:0000256" key="1">
    <source>
        <dbReference type="ARBA" id="ARBA00001275"/>
    </source>
</evidence>
<dbReference type="SUPFAM" id="SSF53756">
    <property type="entry name" value="UDP-Glycosyltransferase/glycogen phosphorylase"/>
    <property type="match status" value="1"/>
</dbReference>
<dbReference type="NCBIfam" id="TIGR02094">
    <property type="entry name" value="more_P_ylases"/>
    <property type="match status" value="1"/>
</dbReference>
<dbReference type="GO" id="GO:0008184">
    <property type="term" value="F:glycogen phosphorylase activity"/>
    <property type="evidence" value="ECO:0007669"/>
    <property type="project" value="InterPro"/>
</dbReference>
<dbReference type="EMBL" id="AP022605">
    <property type="protein sequence ID" value="BBZ09603.1"/>
    <property type="molecule type" value="Genomic_DNA"/>
</dbReference>
<dbReference type="InterPro" id="IPR011834">
    <property type="entry name" value="Agluc_phsphrylas"/>
</dbReference>
<dbReference type="KEGG" id="mdr:MDOR_37720"/>
<dbReference type="PIRSF" id="PIRSF000460">
    <property type="entry name" value="Pprylas_GlgP"/>
    <property type="match status" value="1"/>
</dbReference>
<evidence type="ECO:0000256" key="3">
    <source>
        <dbReference type="ARBA" id="ARBA00022533"/>
    </source>
</evidence>
<proteinExistence type="inferred from homology"/>
<keyword evidence="3" id="KW-0021">Allosteric enzyme</keyword>
<evidence type="ECO:0000256" key="2">
    <source>
        <dbReference type="ARBA" id="ARBA00006047"/>
    </source>
</evidence>
<reference evidence="7 8" key="1">
    <citation type="submission" date="2016-01" db="EMBL/GenBank/DDBJ databases">
        <title>The new phylogeny of the genus Mycobacterium.</title>
        <authorList>
            <person name="Tarcisio F."/>
            <person name="Conor M."/>
            <person name="Antonella G."/>
            <person name="Elisabetta G."/>
            <person name="Giulia F.S."/>
            <person name="Sara T."/>
            <person name="Anna F."/>
            <person name="Clotilde B."/>
            <person name="Roberto B."/>
            <person name="Veronica D.S."/>
            <person name="Fabio R."/>
            <person name="Monica P."/>
            <person name="Olivier J."/>
            <person name="Enrico T."/>
            <person name="Nicola S."/>
        </authorList>
    </citation>
    <scope>NUCLEOTIDE SEQUENCE [LARGE SCALE GENOMIC DNA]</scope>
    <source>
        <strain evidence="7 8">DSM 44339</strain>
    </source>
</reference>
<keyword evidence="4" id="KW-0663">Pyridoxal phosphate</keyword>
<dbReference type="RefSeq" id="WP_085191679.1">
    <property type="nucleotide sequence ID" value="NZ_AP022605.1"/>
</dbReference>
<dbReference type="OrthoDB" id="9760804at2"/>
<dbReference type="InterPro" id="IPR000811">
    <property type="entry name" value="Glyco_trans_35"/>
</dbReference>
<reference evidence="6" key="3">
    <citation type="submission" date="2020-02" db="EMBL/GenBank/DDBJ databases">
        <authorList>
            <person name="Matsumoto Y."/>
            <person name="Motooka D."/>
            <person name="Nakamura S."/>
        </authorList>
    </citation>
    <scope>NUCLEOTIDE SEQUENCE</scope>
    <source>
        <strain evidence="6">JCM 12405</strain>
    </source>
</reference>
<dbReference type="Proteomes" id="UP000193564">
    <property type="component" value="Unassembled WGS sequence"/>
</dbReference>
<evidence type="ECO:0000259" key="5">
    <source>
        <dbReference type="Pfam" id="PF11897"/>
    </source>
</evidence>
<sequence length="838" mass="94352">MEDHGTDIDLPDSLHGMDDLALDMRLISSHRADRVWHRVNPELWAASRNPWAVLKSVGQPELEKLGNDEAFVAQVRALIEDRRKRNSAPFWFPQSQAAGTLNLTAYFSMEFGLSEALPIYAGGLGVLAGDHMKSSTDLGAPVVGVGLLYQQGYFRQALDSRGNQHELYPFSDPSEIPVQRLRGNDGAWIRIPLEFPGRTVYLRAWAVNVGRLWLYLLDSNDPANDPSDRGITAQLYAADPEVRWKQEMALGFGGWRLLRELGLDPHVCHLNEGHAAFAVLERASWIVREQNVPFDVALTVARAGTVFTTHTPVAAAFDRFDPSYVIGYLSPFAAEMRVSIGKILGLGRMRADDDSEPFNMAYLAIRGASRVNGVSWLHGEVSRELFADLFPRCPLEEIPVGHVTNGVHVPSWDSPAADELWTNAELRNQWRGVPTPIVERMEERPTAELWQMRNCNRERFVGWARQRLARQLTIAGAGADRIDEGQRIFDPEALTLGFARRFTEYKRTALLLHDPDRFARILTNPERPVQIAVAGKAHPADTIGKAMIQRWYAFSQRDDVRSHVAFIADYDLLLAEQLVNGVDVWINTPRRPWEASGTSGMKVLVNGGLNLSELDGWWAEAYTPAVGWAIGDGAEHGSDPNWDAQEANGLYTLLEHEIVPMFYNRDQDGVPQDWMARVRKSMGRLTPQFSSERMVRQYVDDIYTPAAAAYRTRIVDNCRVGSDIQRWREMIANYWSEVSFGALHVEPAAAGHDFRVLVSLGAIGTDAVHVQLYATAWEHGAAERIPMERGDEVVRRTFAYHAHVDSPRPPNDYTPRVVPYHAYASFPLETEKICWYTR</sequence>
<feature type="modified residue" description="N6-(pyridoxal phosphate)lysine" evidence="4">
    <location>
        <position position="602"/>
    </location>
</feature>
<dbReference type="Pfam" id="PF00343">
    <property type="entry name" value="Phosphorylase"/>
    <property type="match status" value="1"/>
</dbReference>
<dbReference type="GO" id="GO:0005975">
    <property type="term" value="P:carbohydrate metabolic process"/>
    <property type="evidence" value="ECO:0007669"/>
    <property type="project" value="InterPro"/>
</dbReference>
<organism evidence="7 8">
    <name type="scientific">Mycolicibacterium doricum</name>
    <dbReference type="NCBI Taxonomy" id="126673"/>
    <lineage>
        <taxon>Bacteria</taxon>
        <taxon>Bacillati</taxon>
        <taxon>Actinomycetota</taxon>
        <taxon>Actinomycetes</taxon>
        <taxon>Mycobacteriales</taxon>
        <taxon>Mycobacteriaceae</taxon>
        <taxon>Mycolicibacterium</taxon>
    </lineage>
</organism>
<dbReference type="AlphaFoldDB" id="A0A1X1T459"/>
<gene>
    <name evidence="7" type="ORF">AWC01_00285</name>
    <name evidence="6" type="ORF">MDOR_37720</name>
</gene>
<evidence type="ECO:0000313" key="6">
    <source>
        <dbReference type="EMBL" id="BBZ09603.1"/>
    </source>
</evidence>
<dbReference type="PANTHER" id="PTHR42655">
    <property type="entry name" value="GLYCOGEN PHOSPHORYLASE"/>
    <property type="match status" value="1"/>
</dbReference>
<name>A0A1X1T459_9MYCO</name>
<dbReference type="EMBL" id="LQOS01000034">
    <property type="protein sequence ID" value="ORV39353.1"/>
    <property type="molecule type" value="Genomic_DNA"/>
</dbReference>
<dbReference type="Pfam" id="PF11897">
    <property type="entry name" value="DUF3417"/>
    <property type="match status" value="1"/>
</dbReference>
<comment type="catalytic activity">
    <reaction evidence="1">
        <text>[(1-&gt;4)-alpha-D-glucosyl](n) + phosphate = [(1-&gt;4)-alpha-D-glucosyl](n-1) + alpha-D-glucose 1-phosphate</text>
        <dbReference type="Rhea" id="RHEA:41732"/>
        <dbReference type="Rhea" id="RHEA-COMP:9584"/>
        <dbReference type="Rhea" id="RHEA-COMP:9586"/>
        <dbReference type="ChEBI" id="CHEBI:15444"/>
        <dbReference type="ChEBI" id="CHEBI:43474"/>
        <dbReference type="ChEBI" id="CHEBI:58601"/>
        <dbReference type="EC" id="2.4.1.1"/>
    </reaction>
</comment>
<dbReference type="STRING" id="126673.AWC01_00285"/>
<evidence type="ECO:0000313" key="9">
    <source>
        <dbReference type="Proteomes" id="UP000467201"/>
    </source>
</evidence>
<dbReference type="GO" id="GO:0030170">
    <property type="term" value="F:pyridoxal phosphate binding"/>
    <property type="evidence" value="ECO:0007669"/>
    <property type="project" value="InterPro"/>
</dbReference>
<reference evidence="6 9" key="2">
    <citation type="journal article" date="2019" name="Emerg. Microbes Infect.">
        <title>Comprehensive subspecies identification of 175 nontuberculous mycobacteria species based on 7547 genomic profiles.</title>
        <authorList>
            <person name="Matsumoto Y."/>
            <person name="Kinjo T."/>
            <person name="Motooka D."/>
            <person name="Nabeya D."/>
            <person name="Jung N."/>
            <person name="Uechi K."/>
            <person name="Horii T."/>
            <person name="Iida T."/>
            <person name="Fujita J."/>
            <person name="Nakamura S."/>
        </authorList>
    </citation>
    <scope>NUCLEOTIDE SEQUENCE [LARGE SCALE GENOMIC DNA]</scope>
    <source>
        <strain evidence="6 9">JCM 12405</strain>
    </source>
</reference>
<evidence type="ECO:0000313" key="7">
    <source>
        <dbReference type="EMBL" id="ORV39353.1"/>
    </source>
</evidence>
<dbReference type="Proteomes" id="UP000467201">
    <property type="component" value="Chromosome"/>
</dbReference>
<dbReference type="InterPro" id="IPR024517">
    <property type="entry name" value="Glycogen_phosphorylase_DUF3417"/>
</dbReference>
<dbReference type="Gene3D" id="3.40.50.2000">
    <property type="entry name" value="Glycogen Phosphorylase B"/>
    <property type="match status" value="3"/>
</dbReference>
<evidence type="ECO:0000256" key="4">
    <source>
        <dbReference type="PIRSR" id="PIRSR000460-1"/>
    </source>
</evidence>
<keyword evidence="8" id="KW-1185">Reference proteome</keyword>
<protein>
    <submittedName>
        <fullName evidence="7">Alpha-glucan phosphorylase</fullName>
    </submittedName>
</protein>
<comment type="similarity">
    <text evidence="2">Belongs to the glycogen phosphorylase family.</text>
</comment>